<gene>
    <name evidence="6" type="ORF">GCM10009802_37630</name>
</gene>
<dbReference type="EMBL" id="BAAAPF010000125">
    <property type="protein sequence ID" value="GAA2129732.1"/>
    <property type="molecule type" value="Genomic_DNA"/>
</dbReference>
<dbReference type="SUPFAM" id="SSF56059">
    <property type="entry name" value="Glutathione synthetase ATP-binding domain-like"/>
    <property type="match status" value="1"/>
</dbReference>
<reference evidence="7" key="1">
    <citation type="journal article" date="2019" name="Int. J. Syst. Evol. Microbiol.">
        <title>The Global Catalogue of Microorganisms (GCM) 10K type strain sequencing project: providing services to taxonomists for standard genome sequencing and annotation.</title>
        <authorList>
            <consortium name="The Broad Institute Genomics Platform"/>
            <consortium name="The Broad Institute Genome Sequencing Center for Infectious Disease"/>
            <person name="Wu L."/>
            <person name="Ma J."/>
        </authorList>
    </citation>
    <scope>NUCLEOTIDE SEQUENCE [LARGE SCALE GENOMIC DNA]</scope>
    <source>
        <strain evidence="7">JCM 15481</strain>
    </source>
</reference>
<dbReference type="PANTHER" id="PTHR43585">
    <property type="entry name" value="FUMIPYRROLE BIOSYNTHESIS PROTEIN C"/>
    <property type="match status" value="1"/>
</dbReference>
<keyword evidence="1" id="KW-0436">Ligase</keyword>
<evidence type="ECO:0000313" key="7">
    <source>
        <dbReference type="Proteomes" id="UP001500443"/>
    </source>
</evidence>
<organism evidence="6 7">
    <name type="scientific">Streptomyces synnematoformans</name>
    <dbReference type="NCBI Taxonomy" id="415721"/>
    <lineage>
        <taxon>Bacteria</taxon>
        <taxon>Bacillati</taxon>
        <taxon>Actinomycetota</taxon>
        <taxon>Actinomycetes</taxon>
        <taxon>Kitasatosporales</taxon>
        <taxon>Streptomycetaceae</taxon>
        <taxon>Streptomyces</taxon>
    </lineage>
</organism>
<dbReference type="PANTHER" id="PTHR43585:SF2">
    <property type="entry name" value="ATP-GRASP ENZYME FSQD"/>
    <property type="match status" value="1"/>
</dbReference>
<keyword evidence="2 4" id="KW-0547">Nucleotide-binding</keyword>
<evidence type="ECO:0000256" key="4">
    <source>
        <dbReference type="PROSITE-ProRule" id="PRU00409"/>
    </source>
</evidence>
<name>A0ABP5KEU9_9ACTN</name>
<evidence type="ECO:0000256" key="2">
    <source>
        <dbReference type="ARBA" id="ARBA00022741"/>
    </source>
</evidence>
<evidence type="ECO:0000313" key="6">
    <source>
        <dbReference type="EMBL" id="GAA2129732.1"/>
    </source>
</evidence>
<dbReference type="PROSITE" id="PS50975">
    <property type="entry name" value="ATP_GRASP"/>
    <property type="match status" value="1"/>
</dbReference>
<keyword evidence="7" id="KW-1185">Reference proteome</keyword>
<keyword evidence="3 4" id="KW-0067">ATP-binding</keyword>
<dbReference type="InterPro" id="IPR052032">
    <property type="entry name" value="ATP-dep_AA_Ligase"/>
</dbReference>
<protein>
    <recommendedName>
        <fullName evidence="5">ATP-grasp domain-containing protein</fullName>
    </recommendedName>
</protein>
<dbReference type="Gene3D" id="3.30.470.20">
    <property type="entry name" value="ATP-grasp fold, B domain"/>
    <property type="match status" value="1"/>
</dbReference>
<sequence>MGRERTVGVLYDAGSADAAEVAAAARCCGAELFLVVDRASDHVRELLPLLTRRFDLCDITGMNTQAAAAAIAGFTPDGLLTFSAHRMELTSSIAAALGIPYWHSPAVTGRLVDRLQQRRTFAEAGLDHLPFAPVAGPADLDAALAAVGLPAVLRPRHGSGGRLVRRLDSASAAHAALAACASAAPGTDLLVEALLPGDSAVAGPAWGDYVSVETAVHRAECRPLCVTGKFPLAEPFRQRGSFVPHTLTPPLAERAEDLAEAAIGALGISDGIVHTKLKLTADGPRLIGVDGRLGGLVGEVVRRGSGFDLVLAAMRLALGLPVPDAPRFDGVTYHYALLAPTGASGAPADRSAPDVLDMAARLDGLRHLPGVDVADLPTDTATWPVLRYEASACVGHLHGRTADHAELARLTAAIDEVCRPVLGTV</sequence>
<dbReference type="InterPro" id="IPR011761">
    <property type="entry name" value="ATP-grasp"/>
</dbReference>
<proteinExistence type="predicted"/>
<comment type="caution">
    <text evidence="6">The sequence shown here is derived from an EMBL/GenBank/DDBJ whole genome shotgun (WGS) entry which is preliminary data.</text>
</comment>
<evidence type="ECO:0000256" key="1">
    <source>
        <dbReference type="ARBA" id="ARBA00022598"/>
    </source>
</evidence>
<feature type="domain" description="ATP-grasp" evidence="5">
    <location>
        <begin position="118"/>
        <end position="318"/>
    </location>
</feature>
<evidence type="ECO:0000256" key="3">
    <source>
        <dbReference type="ARBA" id="ARBA00022840"/>
    </source>
</evidence>
<evidence type="ECO:0000259" key="5">
    <source>
        <dbReference type="PROSITE" id="PS50975"/>
    </source>
</evidence>
<accession>A0ABP5KEU9</accession>
<dbReference type="Proteomes" id="UP001500443">
    <property type="component" value="Unassembled WGS sequence"/>
</dbReference>